<dbReference type="EC" id="6.2.1.3" evidence="3"/>
<feature type="domain" description="AMP-dependent synthetase/ligase" evidence="1">
    <location>
        <begin position="8"/>
        <end position="377"/>
    </location>
</feature>
<dbReference type="Proteomes" id="UP001248581">
    <property type="component" value="Chromosome"/>
</dbReference>
<dbReference type="Pfam" id="PF00501">
    <property type="entry name" value="AMP-binding"/>
    <property type="match status" value="1"/>
</dbReference>
<dbReference type="InterPro" id="IPR050237">
    <property type="entry name" value="ATP-dep_AMP-bd_enzyme"/>
</dbReference>
<keyword evidence="3" id="KW-0436">Ligase</keyword>
<dbReference type="InterPro" id="IPR000873">
    <property type="entry name" value="AMP-dep_synth/lig_dom"/>
</dbReference>
<feature type="domain" description="AMP-binding enzyme C-terminal" evidence="2">
    <location>
        <begin position="427"/>
        <end position="503"/>
    </location>
</feature>
<dbReference type="PANTHER" id="PTHR43767">
    <property type="entry name" value="LONG-CHAIN-FATTY-ACID--COA LIGASE"/>
    <property type="match status" value="1"/>
</dbReference>
<evidence type="ECO:0000259" key="2">
    <source>
        <dbReference type="Pfam" id="PF13193"/>
    </source>
</evidence>
<keyword evidence="4" id="KW-1185">Reference proteome</keyword>
<dbReference type="PROSITE" id="PS00455">
    <property type="entry name" value="AMP_BINDING"/>
    <property type="match status" value="1"/>
</dbReference>
<dbReference type="RefSeq" id="WP_348386006.1">
    <property type="nucleotide sequence ID" value="NZ_CP134146.1"/>
</dbReference>
<dbReference type="PANTHER" id="PTHR43767:SF1">
    <property type="entry name" value="NONRIBOSOMAL PEPTIDE SYNTHASE PES1 (EUROFUNG)-RELATED"/>
    <property type="match status" value="1"/>
</dbReference>
<dbReference type="InterPro" id="IPR045851">
    <property type="entry name" value="AMP-bd_C_sf"/>
</dbReference>
<evidence type="ECO:0000313" key="3">
    <source>
        <dbReference type="EMBL" id="WNC66841.1"/>
    </source>
</evidence>
<protein>
    <submittedName>
        <fullName evidence="3">Long-chain-fatty-acid--CoA ligase</fullName>
        <ecNumber evidence="3">6.2.1.3</ecNumber>
    </submittedName>
</protein>
<evidence type="ECO:0000259" key="1">
    <source>
        <dbReference type="Pfam" id="PF00501"/>
    </source>
</evidence>
<dbReference type="GO" id="GO:0004467">
    <property type="term" value="F:long-chain fatty acid-CoA ligase activity"/>
    <property type="evidence" value="ECO:0007669"/>
    <property type="project" value="UniProtKB-EC"/>
</dbReference>
<dbReference type="NCBIfam" id="NF004837">
    <property type="entry name" value="PRK06187.1"/>
    <property type="match status" value="1"/>
</dbReference>
<gene>
    <name evidence="3" type="ORF">RI845_09845</name>
</gene>
<name>A0ABY9TD82_9GAMM</name>
<dbReference type="Pfam" id="PF13193">
    <property type="entry name" value="AMP-binding_C"/>
    <property type="match status" value="1"/>
</dbReference>
<dbReference type="SUPFAM" id="SSF56801">
    <property type="entry name" value="Acetyl-CoA synthetase-like"/>
    <property type="match status" value="1"/>
</dbReference>
<accession>A0ABY9TD82</accession>
<dbReference type="Gene3D" id="3.30.300.30">
    <property type="match status" value="1"/>
</dbReference>
<evidence type="ECO:0000313" key="4">
    <source>
        <dbReference type="Proteomes" id="UP001248581"/>
    </source>
</evidence>
<dbReference type="EMBL" id="CP134146">
    <property type="protein sequence ID" value="WNC66841.1"/>
    <property type="molecule type" value="Genomic_DNA"/>
</dbReference>
<dbReference type="Gene3D" id="2.30.38.10">
    <property type="entry name" value="Luciferase, Domain 3"/>
    <property type="match status" value="1"/>
</dbReference>
<dbReference type="InterPro" id="IPR020845">
    <property type="entry name" value="AMP-binding_CS"/>
</dbReference>
<sequence length="522" mass="57827">MIFTQAVQRNAQVFRDQIAVKCADRTHTWNEFKNRVASLASGMHNAGVKPGERVAILALNSDRYLEYYYAVAWAGAVLVPLNNRWSVKENQYALNDSGSVMLFVDDVFYETGKQLKDQCELIKNFVYLGDNETPDGMLNYEDMIEQNAAIDAFDSNPSDMLGIFYTGGTTGFPKGVMLSHTNISVSSIAIMAEMKFYGRENHSMMMVAGPMFHLAAGAMCWSSVIAAVPMTIVPAFNVPDVINCIERDKVTDCLLVPTMISMLLADKALLEADLSTLNQIIYGASPMPEGTLLDAMEKLPNVGFVQAYGQTELSPACSILPAKYHTLEGPLSGKIRSAGRPCLSVNVTIRDENDNELPPHKVGEICAKGENVMMGYWNNPEQTSNALANGWLHTGDAGYMDEEGFIFLVDRVKDMIVSGGENVFSAEVESALSKHPHVHEVAVIGIPSEQWGESVHAIVRAKPDTIVTEKHIIDFCREYIAGYKVPRSIEFRNEPFPITGAGKIQKNELREVYWQDQERNIN</sequence>
<dbReference type="InterPro" id="IPR025110">
    <property type="entry name" value="AMP-bd_C"/>
</dbReference>
<organism evidence="3 4">
    <name type="scientific">Thalassotalea nanhaiensis</name>
    <dbReference type="NCBI Taxonomy" id="3065648"/>
    <lineage>
        <taxon>Bacteria</taxon>
        <taxon>Pseudomonadati</taxon>
        <taxon>Pseudomonadota</taxon>
        <taxon>Gammaproteobacteria</taxon>
        <taxon>Alteromonadales</taxon>
        <taxon>Colwelliaceae</taxon>
        <taxon>Thalassotalea</taxon>
    </lineage>
</organism>
<reference evidence="4" key="1">
    <citation type="submission" date="2023-09" db="EMBL/GenBank/DDBJ databases">
        <authorList>
            <person name="Li S."/>
            <person name="Li X."/>
            <person name="Zhang C."/>
            <person name="Zhao Z."/>
        </authorList>
    </citation>
    <scope>NUCLEOTIDE SEQUENCE [LARGE SCALE GENOMIC DNA]</scope>
    <source>
        <strain evidence="4">SQ345</strain>
    </source>
</reference>
<proteinExistence type="predicted"/>
<dbReference type="Gene3D" id="3.40.50.980">
    <property type="match status" value="2"/>
</dbReference>